<dbReference type="PANTHER" id="PTHR12318">
    <property type="entry name" value="TESTOSTERONE-REGULATED PROTEIN RP2"/>
    <property type="match status" value="1"/>
</dbReference>
<keyword evidence="4" id="KW-0378">Hydrolase</keyword>
<evidence type="ECO:0000313" key="8">
    <source>
        <dbReference type="EMBL" id="SVB74493.1"/>
    </source>
</evidence>
<dbReference type="Pfam" id="PF00293">
    <property type="entry name" value="NUDIX"/>
    <property type="match status" value="1"/>
</dbReference>
<sequence>MVNNRDESRYKKWESDHEERGTSELIPAATVVIMRDSESGIELLMLRKNSKVAFGGMWVFPGGKIDETDKVIDSDGSLNELATATNAAVRETFEEAAISVSQENLFWFSHWVPPAITPKRFSTYFFATKLLDGDEVIIDDSEIIEHNWFHPHKAINLRDAGEIELAPPTWVTLNLLISF</sequence>
<organism evidence="8">
    <name type="scientific">marine metagenome</name>
    <dbReference type="NCBI Taxonomy" id="408172"/>
    <lineage>
        <taxon>unclassified sequences</taxon>
        <taxon>metagenomes</taxon>
        <taxon>ecological metagenomes</taxon>
    </lineage>
</organism>
<dbReference type="AlphaFoldDB" id="A0A382GIM6"/>
<comment type="cofactor">
    <cofactor evidence="1">
        <name>Mn(2+)</name>
        <dbReference type="ChEBI" id="CHEBI:29035"/>
    </cofactor>
</comment>
<dbReference type="SUPFAM" id="SSF55811">
    <property type="entry name" value="Nudix"/>
    <property type="match status" value="1"/>
</dbReference>
<feature type="domain" description="Nudix hydrolase" evidence="7">
    <location>
        <begin position="24"/>
        <end position="171"/>
    </location>
</feature>
<evidence type="ECO:0000256" key="1">
    <source>
        <dbReference type="ARBA" id="ARBA00001936"/>
    </source>
</evidence>
<dbReference type="CDD" id="cd18870">
    <property type="entry name" value="NUDIX_AcylCoAdiphos_Nudt19"/>
    <property type="match status" value="1"/>
</dbReference>
<evidence type="ECO:0000259" key="7">
    <source>
        <dbReference type="PROSITE" id="PS51462"/>
    </source>
</evidence>
<evidence type="ECO:0000256" key="5">
    <source>
        <dbReference type="ARBA" id="ARBA00022842"/>
    </source>
</evidence>
<evidence type="ECO:0000256" key="3">
    <source>
        <dbReference type="ARBA" id="ARBA00022723"/>
    </source>
</evidence>
<comment type="cofactor">
    <cofactor evidence="2">
        <name>Mg(2+)</name>
        <dbReference type="ChEBI" id="CHEBI:18420"/>
    </cofactor>
</comment>
<dbReference type="Gene3D" id="3.90.79.10">
    <property type="entry name" value="Nucleoside Triphosphate Pyrophosphohydrolase"/>
    <property type="match status" value="2"/>
</dbReference>
<gene>
    <name evidence="8" type="ORF">METZ01_LOCUS227347</name>
</gene>
<name>A0A382GIM6_9ZZZZ</name>
<dbReference type="GO" id="GO:0046872">
    <property type="term" value="F:metal ion binding"/>
    <property type="evidence" value="ECO:0007669"/>
    <property type="project" value="UniProtKB-KW"/>
</dbReference>
<keyword evidence="3" id="KW-0479">Metal-binding</keyword>
<dbReference type="GO" id="GO:0016818">
    <property type="term" value="F:hydrolase activity, acting on acid anhydrides, in phosphorus-containing anhydrides"/>
    <property type="evidence" value="ECO:0007669"/>
    <property type="project" value="InterPro"/>
</dbReference>
<dbReference type="InterPro" id="IPR039121">
    <property type="entry name" value="NUDT19"/>
</dbReference>
<dbReference type="EMBL" id="UINC01055518">
    <property type="protein sequence ID" value="SVB74493.1"/>
    <property type="molecule type" value="Genomic_DNA"/>
</dbReference>
<accession>A0A382GIM6</accession>
<evidence type="ECO:0000256" key="6">
    <source>
        <dbReference type="ARBA" id="ARBA00023211"/>
    </source>
</evidence>
<proteinExistence type="predicted"/>
<dbReference type="PANTHER" id="PTHR12318:SF0">
    <property type="entry name" value="ACYL-COENZYME A DIPHOSPHATASE NUDT19"/>
    <property type="match status" value="1"/>
</dbReference>
<feature type="non-terminal residue" evidence="8">
    <location>
        <position position="179"/>
    </location>
</feature>
<keyword evidence="6" id="KW-0464">Manganese</keyword>
<evidence type="ECO:0000256" key="4">
    <source>
        <dbReference type="ARBA" id="ARBA00022801"/>
    </source>
</evidence>
<keyword evidence="5" id="KW-0460">Magnesium</keyword>
<dbReference type="PROSITE" id="PS51462">
    <property type="entry name" value="NUDIX"/>
    <property type="match status" value="1"/>
</dbReference>
<reference evidence="8" key="1">
    <citation type="submission" date="2018-05" db="EMBL/GenBank/DDBJ databases">
        <authorList>
            <person name="Lanie J.A."/>
            <person name="Ng W.-L."/>
            <person name="Kazmierczak K.M."/>
            <person name="Andrzejewski T.M."/>
            <person name="Davidsen T.M."/>
            <person name="Wayne K.J."/>
            <person name="Tettelin H."/>
            <person name="Glass J.I."/>
            <person name="Rusch D."/>
            <person name="Podicherti R."/>
            <person name="Tsui H.-C.T."/>
            <person name="Winkler M.E."/>
        </authorList>
    </citation>
    <scope>NUCLEOTIDE SEQUENCE</scope>
</reference>
<evidence type="ECO:0000256" key="2">
    <source>
        <dbReference type="ARBA" id="ARBA00001946"/>
    </source>
</evidence>
<dbReference type="InterPro" id="IPR000086">
    <property type="entry name" value="NUDIX_hydrolase_dom"/>
</dbReference>
<protein>
    <recommendedName>
        <fullName evidence="7">Nudix hydrolase domain-containing protein</fullName>
    </recommendedName>
</protein>
<dbReference type="InterPro" id="IPR015797">
    <property type="entry name" value="NUDIX_hydrolase-like_dom_sf"/>
</dbReference>